<protein>
    <submittedName>
        <fullName evidence="2">Uncharacterized protein</fullName>
    </submittedName>
</protein>
<evidence type="ECO:0000313" key="2">
    <source>
        <dbReference type="EMBL" id="CAD8198156.1"/>
    </source>
</evidence>
<accession>A0A8S1XAD6</accession>
<keyword evidence="1" id="KW-0472">Membrane</keyword>
<organism evidence="2 3">
    <name type="scientific">Paramecium octaurelia</name>
    <dbReference type="NCBI Taxonomy" id="43137"/>
    <lineage>
        <taxon>Eukaryota</taxon>
        <taxon>Sar</taxon>
        <taxon>Alveolata</taxon>
        <taxon>Ciliophora</taxon>
        <taxon>Intramacronucleata</taxon>
        <taxon>Oligohymenophorea</taxon>
        <taxon>Peniculida</taxon>
        <taxon>Parameciidae</taxon>
        <taxon>Paramecium</taxon>
    </lineage>
</organism>
<feature type="transmembrane region" description="Helical" evidence="1">
    <location>
        <begin position="214"/>
        <end position="234"/>
    </location>
</feature>
<keyword evidence="3" id="KW-1185">Reference proteome</keyword>
<feature type="transmembrane region" description="Helical" evidence="1">
    <location>
        <begin position="160"/>
        <end position="179"/>
    </location>
</feature>
<feature type="transmembrane region" description="Helical" evidence="1">
    <location>
        <begin position="36"/>
        <end position="59"/>
    </location>
</feature>
<feature type="transmembrane region" description="Helical" evidence="1">
    <location>
        <begin position="6"/>
        <end position="24"/>
    </location>
</feature>
<sequence length="697" mass="82211">MIKNILLTSFYGIIVVLSLILIYVQRKIKRLRHNPGQIIFGILVSQSIMSLFIVFSQFYNVEDSQDQQEYMLSINESICKLIAAPSLMVSLIYNLLNILLIANLYCQIYAKNYNEINIQKEIKIGILAVVLISLLLVLVFDELGFSILGDCNLESHNVFATFLVYLRSVLIIILSTMLIKLLKYPPEILQTEIYKTVIDKFIKKYLQTYIKVNVAYGLLYVFARLLIPVVINYIESDQKLMSVCQFIQVIATLIMTIIRLHEPIIHRHFRHLFRPKKLVLHQRLLEKNDDEREDTLQRSYDNIQIETIGQDINSIGIKVYRQKKINSMLLSLEQFQPPQLLPQESTYEDPQQNLVSIQHQGHNQLSLFLQASFEMFEEYQYCQNDEMTSYSFNKMQQKSIKINHHDLLITTYGQDILSYKLREYFGITLKQIKKSLDKEQNIECLKQEEVNYAGTLFLTHDNLISMEFITNEQKRQLTKGGGMQQLWLRYEQEFICELGIFLPVIIGLHSYYLDDDYYTLVFKLNRLKLKYPLIEEQWSQQCVLNRLISQNIIGWITIDNGIYNKRFLAREVSDLNYKIVLKRSDYLIDENDKYSLIDMIKRDYVTLQQMKCSMTIHFIFTKHTSSRLKTLVRKEKLIDQDQSIETQTKRQSNSYIGQMASFELKTKLGYVEVFWDDCWKYCDSNIDKVLEIINNKF</sequence>
<feature type="transmembrane region" description="Helical" evidence="1">
    <location>
        <begin position="91"/>
        <end position="110"/>
    </location>
</feature>
<evidence type="ECO:0000313" key="3">
    <source>
        <dbReference type="Proteomes" id="UP000683925"/>
    </source>
</evidence>
<keyword evidence="1" id="KW-0812">Transmembrane</keyword>
<dbReference type="EMBL" id="CAJJDP010000116">
    <property type="protein sequence ID" value="CAD8198156.1"/>
    <property type="molecule type" value="Genomic_DNA"/>
</dbReference>
<feature type="transmembrane region" description="Helical" evidence="1">
    <location>
        <begin position="122"/>
        <end position="140"/>
    </location>
</feature>
<keyword evidence="1" id="KW-1133">Transmembrane helix</keyword>
<dbReference type="AlphaFoldDB" id="A0A8S1XAD6"/>
<reference evidence="2" key="1">
    <citation type="submission" date="2021-01" db="EMBL/GenBank/DDBJ databases">
        <authorList>
            <consortium name="Genoscope - CEA"/>
            <person name="William W."/>
        </authorList>
    </citation>
    <scope>NUCLEOTIDE SEQUENCE</scope>
</reference>
<gene>
    <name evidence="2" type="ORF">POCTA_138.1.T1160059</name>
</gene>
<dbReference type="Proteomes" id="UP000683925">
    <property type="component" value="Unassembled WGS sequence"/>
</dbReference>
<dbReference type="OMA" id="TIHFIFT"/>
<dbReference type="OrthoDB" id="302243at2759"/>
<evidence type="ECO:0000256" key="1">
    <source>
        <dbReference type="SAM" id="Phobius"/>
    </source>
</evidence>
<proteinExistence type="predicted"/>
<name>A0A8S1XAD6_PAROT</name>
<comment type="caution">
    <text evidence="2">The sequence shown here is derived from an EMBL/GenBank/DDBJ whole genome shotgun (WGS) entry which is preliminary data.</text>
</comment>